<dbReference type="SMART" id="SM00862">
    <property type="entry name" value="Trans_reg_C"/>
    <property type="match status" value="1"/>
</dbReference>
<dbReference type="PROSITE" id="PS51755">
    <property type="entry name" value="OMPR_PHOB"/>
    <property type="match status" value="1"/>
</dbReference>
<feature type="domain" description="Response regulatory" evidence="8">
    <location>
        <begin position="5"/>
        <end position="118"/>
    </location>
</feature>
<reference evidence="10 11" key="1">
    <citation type="submission" date="2019-01" db="EMBL/GenBank/DDBJ databases">
        <authorList>
            <person name="Chen W.-M."/>
        </authorList>
    </citation>
    <scope>NUCLEOTIDE SEQUENCE [LARGE SCALE GENOMIC DNA]</scope>
    <source>
        <strain evidence="10 11">CCP-18</strain>
    </source>
</reference>
<dbReference type="InterPro" id="IPR039420">
    <property type="entry name" value="WalR-like"/>
</dbReference>
<dbReference type="InterPro" id="IPR011006">
    <property type="entry name" value="CheY-like_superfamily"/>
</dbReference>
<evidence type="ECO:0000313" key="10">
    <source>
        <dbReference type="EMBL" id="RVT88693.1"/>
    </source>
</evidence>
<evidence type="ECO:0000256" key="7">
    <source>
        <dbReference type="PROSITE-ProRule" id="PRU01091"/>
    </source>
</evidence>
<evidence type="ECO:0000256" key="4">
    <source>
        <dbReference type="ARBA" id="ARBA00023125"/>
    </source>
</evidence>
<gene>
    <name evidence="10" type="ORF">EOD73_06925</name>
</gene>
<dbReference type="GO" id="GO:0032993">
    <property type="term" value="C:protein-DNA complex"/>
    <property type="evidence" value="ECO:0007669"/>
    <property type="project" value="TreeGrafter"/>
</dbReference>
<evidence type="ECO:0000256" key="6">
    <source>
        <dbReference type="PROSITE-ProRule" id="PRU00169"/>
    </source>
</evidence>
<evidence type="ECO:0000256" key="5">
    <source>
        <dbReference type="ARBA" id="ARBA00023163"/>
    </source>
</evidence>
<keyword evidence="2" id="KW-0902">Two-component regulatory system</keyword>
<evidence type="ECO:0000259" key="9">
    <source>
        <dbReference type="PROSITE" id="PS51755"/>
    </source>
</evidence>
<dbReference type="Pfam" id="PF00072">
    <property type="entry name" value="Response_reg"/>
    <property type="match status" value="1"/>
</dbReference>
<dbReference type="EMBL" id="SACM01000001">
    <property type="protein sequence ID" value="RVT88693.1"/>
    <property type="molecule type" value="Genomic_DNA"/>
</dbReference>
<keyword evidence="1 6" id="KW-0597">Phosphoprotein</keyword>
<evidence type="ECO:0000256" key="2">
    <source>
        <dbReference type="ARBA" id="ARBA00023012"/>
    </source>
</evidence>
<dbReference type="PANTHER" id="PTHR48111:SF1">
    <property type="entry name" value="TWO-COMPONENT RESPONSE REGULATOR ORR33"/>
    <property type="match status" value="1"/>
</dbReference>
<organism evidence="10 11">
    <name type="scientific">Inhella crocodyli</name>
    <dbReference type="NCBI Taxonomy" id="2499851"/>
    <lineage>
        <taxon>Bacteria</taxon>
        <taxon>Pseudomonadati</taxon>
        <taxon>Pseudomonadota</taxon>
        <taxon>Betaproteobacteria</taxon>
        <taxon>Burkholderiales</taxon>
        <taxon>Sphaerotilaceae</taxon>
        <taxon>Inhella</taxon>
    </lineage>
</organism>
<dbReference type="RefSeq" id="WP_127682124.1">
    <property type="nucleotide sequence ID" value="NZ_SACM01000001.1"/>
</dbReference>
<accession>A0A3S2Y000</accession>
<keyword evidence="11" id="KW-1185">Reference proteome</keyword>
<dbReference type="GO" id="GO:0005829">
    <property type="term" value="C:cytosol"/>
    <property type="evidence" value="ECO:0007669"/>
    <property type="project" value="TreeGrafter"/>
</dbReference>
<dbReference type="GO" id="GO:0000976">
    <property type="term" value="F:transcription cis-regulatory region binding"/>
    <property type="evidence" value="ECO:0007669"/>
    <property type="project" value="TreeGrafter"/>
</dbReference>
<dbReference type="SUPFAM" id="SSF52172">
    <property type="entry name" value="CheY-like"/>
    <property type="match status" value="1"/>
</dbReference>
<dbReference type="Gene3D" id="3.40.50.2300">
    <property type="match status" value="1"/>
</dbReference>
<feature type="modified residue" description="4-aspartylphosphate" evidence="6">
    <location>
        <position position="54"/>
    </location>
</feature>
<keyword evidence="3" id="KW-0805">Transcription regulation</keyword>
<feature type="domain" description="OmpR/PhoB-type" evidence="9">
    <location>
        <begin position="121"/>
        <end position="223"/>
    </location>
</feature>
<evidence type="ECO:0000259" key="8">
    <source>
        <dbReference type="PROSITE" id="PS50110"/>
    </source>
</evidence>
<dbReference type="CDD" id="cd00156">
    <property type="entry name" value="REC"/>
    <property type="match status" value="1"/>
</dbReference>
<dbReference type="SUPFAM" id="SSF46894">
    <property type="entry name" value="C-terminal effector domain of the bipartite response regulators"/>
    <property type="match status" value="1"/>
</dbReference>
<keyword evidence="4 7" id="KW-0238">DNA-binding</keyword>
<dbReference type="InterPro" id="IPR036388">
    <property type="entry name" value="WH-like_DNA-bd_sf"/>
</dbReference>
<dbReference type="PROSITE" id="PS50110">
    <property type="entry name" value="RESPONSE_REGULATORY"/>
    <property type="match status" value="1"/>
</dbReference>
<dbReference type="AlphaFoldDB" id="A0A3S2Y000"/>
<evidence type="ECO:0000256" key="3">
    <source>
        <dbReference type="ARBA" id="ARBA00023015"/>
    </source>
</evidence>
<dbReference type="Proteomes" id="UP000288587">
    <property type="component" value="Unassembled WGS sequence"/>
</dbReference>
<feature type="DNA-binding region" description="OmpR/PhoB-type" evidence="7">
    <location>
        <begin position="121"/>
        <end position="223"/>
    </location>
</feature>
<comment type="caution">
    <text evidence="10">The sequence shown here is derived from an EMBL/GenBank/DDBJ whole genome shotgun (WGS) entry which is preliminary data.</text>
</comment>
<protein>
    <submittedName>
        <fullName evidence="10">Response regulator transcription factor</fullName>
    </submittedName>
</protein>
<dbReference type="InterPro" id="IPR016032">
    <property type="entry name" value="Sig_transdc_resp-reg_C-effctor"/>
</dbReference>
<sequence>MLPATIALVDDDPEFSQYLAQHLSSEGVSVQVFADSNLLLVSPNAYQFDFYVLDLSLPGVDGVELIRILRLRTKAGILVVSGRLSPDVFQSVVRAGADMYLAKPVQFEQVSLAIEAVHRRSSSPAGPDAMWVLDRKSADLVAPDGSRVGLSEADLALLSCFVKAQGAVVPRETLLQGLGRNPDDGDNDPLNATIFRLRRRIERATPLAVPLHSKSRVGYAFRAPLKELS</sequence>
<name>A0A3S2Y000_9BURK</name>
<proteinExistence type="predicted"/>
<dbReference type="Gene3D" id="1.10.10.10">
    <property type="entry name" value="Winged helix-like DNA-binding domain superfamily/Winged helix DNA-binding domain"/>
    <property type="match status" value="1"/>
</dbReference>
<dbReference type="InterPro" id="IPR001789">
    <property type="entry name" value="Sig_transdc_resp-reg_receiver"/>
</dbReference>
<dbReference type="PANTHER" id="PTHR48111">
    <property type="entry name" value="REGULATOR OF RPOS"/>
    <property type="match status" value="1"/>
</dbReference>
<dbReference type="GO" id="GO:0000156">
    <property type="term" value="F:phosphorelay response regulator activity"/>
    <property type="evidence" value="ECO:0007669"/>
    <property type="project" value="TreeGrafter"/>
</dbReference>
<dbReference type="GO" id="GO:0006355">
    <property type="term" value="P:regulation of DNA-templated transcription"/>
    <property type="evidence" value="ECO:0007669"/>
    <property type="project" value="InterPro"/>
</dbReference>
<dbReference type="SMART" id="SM00448">
    <property type="entry name" value="REC"/>
    <property type="match status" value="1"/>
</dbReference>
<dbReference type="InterPro" id="IPR001867">
    <property type="entry name" value="OmpR/PhoB-type_DNA-bd"/>
</dbReference>
<dbReference type="Pfam" id="PF00486">
    <property type="entry name" value="Trans_reg_C"/>
    <property type="match status" value="1"/>
</dbReference>
<keyword evidence="5" id="KW-0804">Transcription</keyword>
<evidence type="ECO:0000313" key="11">
    <source>
        <dbReference type="Proteomes" id="UP000288587"/>
    </source>
</evidence>
<dbReference type="OrthoDB" id="8583421at2"/>
<evidence type="ECO:0000256" key="1">
    <source>
        <dbReference type="ARBA" id="ARBA00022553"/>
    </source>
</evidence>